<protein>
    <submittedName>
        <fullName evidence="2">Uncharacterized protein</fullName>
    </submittedName>
</protein>
<dbReference type="Proteomes" id="UP000770661">
    <property type="component" value="Unassembled WGS sequence"/>
</dbReference>
<organism evidence="2 3">
    <name type="scientific">Chionoecetes opilio</name>
    <name type="common">Atlantic snow crab</name>
    <name type="synonym">Cancer opilio</name>
    <dbReference type="NCBI Taxonomy" id="41210"/>
    <lineage>
        <taxon>Eukaryota</taxon>
        <taxon>Metazoa</taxon>
        <taxon>Ecdysozoa</taxon>
        <taxon>Arthropoda</taxon>
        <taxon>Crustacea</taxon>
        <taxon>Multicrustacea</taxon>
        <taxon>Malacostraca</taxon>
        <taxon>Eumalacostraca</taxon>
        <taxon>Eucarida</taxon>
        <taxon>Decapoda</taxon>
        <taxon>Pleocyemata</taxon>
        <taxon>Brachyura</taxon>
        <taxon>Eubrachyura</taxon>
        <taxon>Majoidea</taxon>
        <taxon>Majidae</taxon>
        <taxon>Chionoecetes</taxon>
    </lineage>
</organism>
<feature type="region of interest" description="Disordered" evidence="1">
    <location>
        <begin position="32"/>
        <end position="66"/>
    </location>
</feature>
<dbReference type="AlphaFoldDB" id="A0A8J5D559"/>
<evidence type="ECO:0000313" key="2">
    <source>
        <dbReference type="EMBL" id="KAG0729812.1"/>
    </source>
</evidence>
<name>A0A8J5D559_CHIOP</name>
<evidence type="ECO:0000313" key="3">
    <source>
        <dbReference type="Proteomes" id="UP000770661"/>
    </source>
</evidence>
<comment type="caution">
    <text evidence="2">The sequence shown here is derived from an EMBL/GenBank/DDBJ whole genome shotgun (WGS) entry which is preliminary data.</text>
</comment>
<dbReference type="EMBL" id="JACEEZ010000813">
    <property type="protein sequence ID" value="KAG0729812.1"/>
    <property type="molecule type" value="Genomic_DNA"/>
</dbReference>
<evidence type="ECO:0000256" key="1">
    <source>
        <dbReference type="SAM" id="MobiDB-lite"/>
    </source>
</evidence>
<reference evidence="2" key="1">
    <citation type="submission" date="2020-07" db="EMBL/GenBank/DDBJ databases">
        <title>The High-quality genome of the commercially important snow crab, Chionoecetes opilio.</title>
        <authorList>
            <person name="Jeong J.-H."/>
            <person name="Ryu S."/>
        </authorList>
    </citation>
    <scope>NUCLEOTIDE SEQUENCE</scope>
    <source>
        <strain evidence="2">MADBK_172401_WGS</strain>
        <tissue evidence="2">Digestive gland</tissue>
    </source>
</reference>
<gene>
    <name evidence="2" type="ORF">GWK47_029580</name>
</gene>
<proteinExistence type="predicted"/>
<keyword evidence="3" id="KW-1185">Reference proteome</keyword>
<sequence length="122" mass="13802">MGTLQQWAARLEALDNDQEAFKKDVQAMAARRGFTHSGDTRSTLLEQERKESTPASEKGVPEKQKWQVPSRWVQRVPVERGVSCQEDLNNLAPQKRKLQHITVLQSGASAGLLRTIFDFKNV</sequence>
<accession>A0A8J5D559</accession>